<dbReference type="RefSeq" id="WP_179727236.1">
    <property type="nucleotide sequence ID" value="NZ_BAABEF010000001.1"/>
</dbReference>
<name>A0A852R848_9ACTN</name>
<keyword evidence="2 5" id="KW-0238">DNA-binding</keyword>
<dbReference type="GO" id="GO:0043200">
    <property type="term" value="P:response to amino acid"/>
    <property type="evidence" value="ECO:0007669"/>
    <property type="project" value="TreeGrafter"/>
</dbReference>
<feature type="domain" description="HTH asnC-type" evidence="4">
    <location>
        <begin position="180"/>
        <end position="240"/>
    </location>
</feature>
<dbReference type="EMBL" id="JACCBF010000001">
    <property type="protein sequence ID" value="NYD31073.1"/>
    <property type="molecule type" value="Genomic_DNA"/>
</dbReference>
<comment type="caution">
    <text evidence="5">The sequence shown here is derived from an EMBL/GenBank/DDBJ whole genome shotgun (WGS) entry which is preliminary data.</text>
</comment>
<evidence type="ECO:0000259" key="4">
    <source>
        <dbReference type="PROSITE" id="PS50956"/>
    </source>
</evidence>
<evidence type="ECO:0000313" key="5">
    <source>
        <dbReference type="EMBL" id="NYD31073.1"/>
    </source>
</evidence>
<dbReference type="PRINTS" id="PR00033">
    <property type="entry name" value="HTHASNC"/>
</dbReference>
<keyword evidence="3" id="KW-0804">Transcription</keyword>
<protein>
    <submittedName>
        <fullName evidence="5">DNA-binding Lrp family transcriptional regulator</fullName>
    </submittedName>
</protein>
<dbReference type="GO" id="GO:0005829">
    <property type="term" value="C:cytosol"/>
    <property type="evidence" value="ECO:0007669"/>
    <property type="project" value="TreeGrafter"/>
</dbReference>
<dbReference type="PANTHER" id="PTHR30154">
    <property type="entry name" value="LEUCINE-RESPONSIVE REGULATORY PROTEIN"/>
    <property type="match status" value="1"/>
</dbReference>
<accession>A0A852R848</accession>
<evidence type="ECO:0000256" key="3">
    <source>
        <dbReference type="ARBA" id="ARBA00023163"/>
    </source>
</evidence>
<dbReference type="PROSITE" id="PS50956">
    <property type="entry name" value="HTH_ASNC_2"/>
    <property type="match status" value="1"/>
</dbReference>
<dbReference type="PROSITE" id="PS00519">
    <property type="entry name" value="HTH_ASNC_1"/>
    <property type="match status" value="1"/>
</dbReference>
<dbReference type="Gene3D" id="3.30.70.920">
    <property type="match status" value="1"/>
</dbReference>
<dbReference type="InterPro" id="IPR011008">
    <property type="entry name" value="Dimeric_a/b-barrel"/>
</dbReference>
<reference evidence="5 6" key="1">
    <citation type="submission" date="2020-07" db="EMBL/GenBank/DDBJ databases">
        <title>Sequencing the genomes of 1000 actinobacteria strains.</title>
        <authorList>
            <person name="Klenk H.-P."/>
        </authorList>
    </citation>
    <scope>NUCLEOTIDE SEQUENCE [LARGE SCALE GENOMIC DNA]</scope>
    <source>
        <strain evidence="5 6">DSM 19082</strain>
    </source>
</reference>
<evidence type="ECO:0000256" key="1">
    <source>
        <dbReference type="ARBA" id="ARBA00023015"/>
    </source>
</evidence>
<dbReference type="Pfam" id="PF13404">
    <property type="entry name" value="HTH_AsnC-type"/>
    <property type="match status" value="2"/>
</dbReference>
<dbReference type="AlphaFoldDB" id="A0A852R848"/>
<dbReference type="InterPro" id="IPR036390">
    <property type="entry name" value="WH_DNA-bd_sf"/>
</dbReference>
<sequence length="327" mass="35330">MIQFSGALDPLSQRIVAALQADGRASWTRIAAVLGESERTIHRRGTELLRSGQVRVRGLAHPGRVRNASQVVLKVSCTAGTTSIAGGALARRAETVFAYLTTGAVDCVAELSVHPSRFSDLVVQEIGAIPGVASYTASPVLGYFRAMHQWRPDLLTAEEYDALGGATYATDPGEGSSVELDKPDQRILTELTADGRATYDDLARATGLSVQTVSRRVERLRLDGTLSIRAVFEPALIGLPVEVLLWLELSFSEIEEVGNQIITSPSVRYACALAGAHQLLVDAVFPSRDDLYRYLREAPWVAQVRAVEPTVVVKPLKRSGVLDLQLG</sequence>
<dbReference type="InterPro" id="IPR019888">
    <property type="entry name" value="Tscrpt_reg_AsnC-like"/>
</dbReference>
<dbReference type="InterPro" id="IPR036388">
    <property type="entry name" value="WH-like_DNA-bd_sf"/>
</dbReference>
<dbReference type="SUPFAM" id="SSF54909">
    <property type="entry name" value="Dimeric alpha+beta barrel"/>
    <property type="match status" value="1"/>
</dbReference>
<dbReference type="SMART" id="SM00344">
    <property type="entry name" value="HTH_ASNC"/>
    <property type="match status" value="2"/>
</dbReference>
<dbReference type="InterPro" id="IPR000485">
    <property type="entry name" value="AsnC-type_HTH_dom"/>
</dbReference>
<keyword evidence="1" id="KW-0805">Transcription regulation</keyword>
<dbReference type="GO" id="GO:0043565">
    <property type="term" value="F:sequence-specific DNA binding"/>
    <property type="evidence" value="ECO:0007669"/>
    <property type="project" value="InterPro"/>
</dbReference>
<gene>
    <name evidence="5" type="ORF">BJ958_002619</name>
</gene>
<organism evidence="5 6">
    <name type="scientific">Nocardioides kongjuensis</name>
    <dbReference type="NCBI Taxonomy" id="349522"/>
    <lineage>
        <taxon>Bacteria</taxon>
        <taxon>Bacillati</taxon>
        <taxon>Actinomycetota</taxon>
        <taxon>Actinomycetes</taxon>
        <taxon>Propionibacteriales</taxon>
        <taxon>Nocardioidaceae</taxon>
        <taxon>Nocardioides</taxon>
    </lineage>
</organism>
<dbReference type="PANTHER" id="PTHR30154:SF34">
    <property type="entry name" value="TRANSCRIPTIONAL REGULATOR AZLB"/>
    <property type="match status" value="1"/>
</dbReference>
<proteinExistence type="predicted"/>
<keyword evidence="6" id="KW-1185">Reference proteome</keyword>
<evidence type="ECO:0000256" key="2">
    <source>
        <dbReference type="ARBA" id="ARBA00023125"/>
    </source>
</evidence>
<dbReference type="Proteomes" id="UP000582231">
    <property type="component" value="Unassembled WGS sequence"/>
</dbReference>
<dbReference type="SUPFAM" id="SSF46785">
    <property type="entry name" value="Winged helix' DNA-binding domain"/>
    <property type="match status" value="2"/>
</dbReference>
<evidence type="ECO:0000313" key="6">
    <source>
        <dbReference type="Proteomes" id="UP000582231"/>
    </source>
</evidence>
<dbReference type="Gene3D" id="1.10.10.10">
    <property type="entry name" value="Winged helix-like DNA-binding domain superfamily/Winged helix DNA-binding domain"/>
    <property type="match status" value="2"/>
</dbReference>
<dbReference type="InterPro" id="IPR019885">
    <property type="entry name" value="Tscrpt_reg_HTH_AsnC-type_CS"/>
</dbReference>